<evidence type="ECO:0000313" key="3">
    <source>
        <dbReference type="Proteomes" id="UP000478090"/>
    </source>
</evidence>
<reference evidence="2 3" key="1">
    <citation type="submission" date="2019-12" db="EMBL/GenBank/DDBJ databases">
        <title>Novel species isolated from a subtropical stream in China.</title>
        <authorList>
            <person name="Lu H."/>
        </authorList>
    </citation>
    <scope>NUCLEOTIDE SEQUENCE [LARGE SCALE GENOMIC DNA]</scope>
    <source>
        <strain evidence="2 3">CY13W</strain>
    </source>
</reference>
<dbReference type="RefSeq" id="WP_161041267.1">
    <property type="nucleotide sequence ID" value="NZ_WWCM01000028.1"/>
</dbReference>
<evidence type="ECO:0000256" key="1">
    <source>
        <dbReference type="SAM" id="SignalP"/>
    </source>
</evidence>
<evidence type="ECO:0008006" key="4">
    <source>
        <dbReference type="Google" id="ProtNLM"/>
    </source>
</evidence>
<feature type="chain" id="PRO_5046560561" description="Porin" evidence="1">
    <location>
        <begin position="29"/>
        <end position="418"/>
    </location>
</feature>
<name>A0ABW9VR30_9BURK</name>
<proteinExistence type="predicted"/>
<sequence length="418" mass="45745">MANPTPRKIACWSTLALLLGAISPFSGAQEYPSKTADEHAFTVRGFGTLGLTRTDTDAARYRANWQNSGGADKKWDPSVDSKLGVQADWSISDSIAFTAQSTASKGASGSYAPKIEWAYASYWIGSDLAVRIGRTRLPTFSASDYYNIGNAYLWVRPPADVYNQLSFFSVDGVDLVYEYHTDQYSLLLQPVAGKSKFDLYFPVAGGRLKGNVANIRGINTSVQAGEISLRLGWMRGQLDLTNQPEALASIVAGLEQASMFFPAASGLVQRFGLHQRDAKFVSLGATYDGEHLMVLSEFTKRRTSSIMPDSTGWYITAGLKQGRWTPYITFSEQRINSQRYDNSIPAAGQFLPLSQAVNGVLGYPTDDKAIALGVRYEFTPKMMLKAEIQNINGGLPPLQGRTQPGTVKVLSTVVDFIF</sequence>
<dbReference type="EMBL" id="WWCM01000028">
    <property type="protein sequence ID" value="MYM42013.1"/>
    <property type="molecule type" value="Genomic_DNA"/>
</dbReference>
<dbReference type="SUPFAM" id="SSF56935">
    <property type="entry name" value="Porins"/>
    <property type="match status" value="1"/>
</dbReference>
<comment type="caution">
    <text evidence="2">The sequence shown here is derived from an EMBL/GenBank/DDBJ whole genome shotgun (WGS) entry which is preliminary data.</text>
</comment>
<protein>
    <recommendedName>
        <fullName evidence="4">Porin</fullName>
    </recommendedName>
</protein>
<keyword evidence="3" id="KW-1185">Reference proteome</keyword>
<evidence type="ECO:0000313" key="2">
    <source>
        <dbReference type="EMBL" id="MYM42013.1"/>
    </source>
</evidence>
<feature type="signal peptide" evidence="1">
    <location>
        <begin position="1"/>
        <end position="28"/>
    </location>
</feature>
<organism evidence="2 3">
    <name type="scientific">Duganella qianjiadongensis</name>
    <dbReference type="NCBI Taxonomy" id="2692176"/>
    <lineage>
        <taxon>Bacteria</taxon>
        <taxon>Pseudomonadati</taxon>
        <taxon>Pseudomonadota</taxon>
        <taxon>Betaproteobacteria</taxon>
        <taxon>Burkholderiales</taxon>
        <taxon>Oxalobacteraceae</taxon>
        <taxon>Telluria group</taxon>
        <taxon>Duganella</taxon>
    </lineage>
</organism>
<accession>A0ABW9VR30</accession>
<dbReference type="Proteomes" id="UP000478090">
    <property type="component" value="Unassembled WGS sequence"/>
</dbReference>
<keyword evidence="1" id="KW-0732">Signal</keyword>
<gene>
    <name evidence="2" type="ORF">GTP27_22170</name>
</gene>